<dbReference type="AlphaFoldDB" id="A0A084W9L0"/>
<dbReference type="SUPFAM" id="SSF57667">
    <property type="entry name" value="beta-beta-alpha zinc fingers"/>
    <property type="match status" value="1"/>
</dbReference>
<reference evidence="6 8" key="1">
    <citation type="journal article" date="2014" name="BMC Genomics">
        <title>Genome sequence of Anopheles sinensis provides insight into genetics basis of mosquito competence for malaria parasites.</title>
        <authorList>
            <person name="Zhou D."/>
            <person name="Zhang D."/>
            <person name="Ding G."/>
            <person name="Shi L."/>
            <person name="Hou Q."/>
            <person name="Ye Y."/>
            <person name="Xu Y."/>
            <person name="Zhou H."/>
            <person name="Xiong C."/>
            <person name="Li S."/>
            <person name="Yu J."/>
            <person name="Hong S."/>
            <person name="Yu X."/>
            <person name="Zou P."/>
            <person name="Chen C."/>
            <person name="Chang X."/>
            <person name="Wang W."/>
            <person name="Lv Y."/>
            <person name="Sun Y."/>
            <person name="Ma L."/>
            <person name="Shen B."/>
            <person name="Zhu C."/>
        </authorList>
    </citation>
    <scope>NUCLEOTIDE SEQUENCE [LARGE SCALE GENOMIC DNA]</scope>
</reference>
<evidence type="ECO:0000313" key="8">
    <source>
        <dbReference type="Proteomes" id="UP000030765"/>
    </source>
</evidence>
<evidence type="ECO:0000313" key="7">
    <source>
        <dbReference type="EnsemblMetazoa" id="ASIC014913-PA"/>
    </source>
</evidence>
<dbReference type="EnsemblMetazoa" id="ASIC014913-RA">
    <property type="protein sequence ID" value="ASIC014913-PA"/>
    <property type="gene ID" value="ASIC014913"/>
</dbReference>
<dbReference type="GO" id="GO:0003677">
    <property type="term" value="F:DNA binding"/>
    <property type="evidence" value="ECO:0007669"/>
    <property type="project" value="InterPro"/>
</dbReference>
<evidence type="ECO:0000256" key="4">
    <source>
        <dbReference type="PROSITE-ProRule" id="PRU00027"/>
    </source>
</evidence>
<dbReference type="Pfam" id="PF02892">
    <property type="entry name" value="zf-BED"/>
    <property type="match status" value="1"/>
</dbReference>
<name>A0A084W9L0_ANOSI</name>
<dbReference type="VEuPathDB" id="VectorBase:ASIC014913"/>
<dbReference type="InterPro" id="IPR003656">
    <property type="entry name" value="Znf_BED"/>
</dbReference>
<protein>
    <submittedName>
        <fullName evidence="6">Uncharacterized protein LOC100001550</fullName>
    </submittedName>
</protein>
<dbReference type="GO" id="GO:0008270">
    <property type="term" value="F:zinc ion binding"/>
    <property type="evidence" value="ECO:0007669"/>
    <property type="project" value="UniProtKB-KW"/>
</dbReference>
<keyword evidence="8" id="KW-1185">Reference proteome</keyword>
<organism evidence="6">
    <name type="scientific">Anopheles sinensis</name>
    <name type="common">Mosquito</name>
    <dbReference type="NCBI Taxonomy" id="74873"/>
    <lineage>
        <taxon>Eukaryota</taxon>
        <taxon>Metazoa</taxon>
        <taxon>Ecdysozoa</taxon>
        <taxon>Arthropoda</taxon>
        <taxon>Hexapoda</taxon>
        <taxon>Insecta</taxon>
        <taxon>Pterygota</taxon>
        <taxon>Neoptera</taxon>
        <taxon>Endopterygota</taxon>
        <taxon>Diptera</taxon>
        <taxon>Nematocera</taxon>
        <taxon>Culicoidea</taxon>
        <taxon>Culicidae</taxon>
        <taxon>Anophelinae</taxon>
        <taxon>Anopheles</taxon>
    </lineage>
</organism>
<gene>
    <name evidence="6" type="ORF">ZHAS_00014913</name>
</gene>
<proteinExistence type="predicted"/>
<accession>A0A084W9L0</accession>
<feature type="domain" description="BED-type" evidence="5">
    <location>
        <begin position="4"/>
        <end position="45"/>
    </location>
</feature>
<dbReference type="EMBL" id="KE525324">
    <property type="protein sequence ID" value="KFB46904.1"/>
    <property type="molecule type" value="Genomic_DNA"/>
</dbReference>
<evidence type="ECO:0000313" key="6">
    <source>
        <dbReference type="EMBL" id="KFB46904.1"/>
    </source>
</evidence>
<keyword evidence="2 4" id="KW-0863">Zinc-finger</keyword>
<dbReference type="SMART" id="SM00614">
    <property type="entry name" value="ZnF_BED"/>
    <property type="match status" value="1"/>
</dbReference>
<dbReference type="EMBL" id="ATLV01021831">
    <property type="status" value="NOT_ANNOTATED_CDS"/>
    <property type="molecule type" value="Genomic_DNA"/>
</dbReference>
<dbReference type="InterPro" id="IPR036236">
    <property type="entry name" value="Znf_C2H2_sf"/>
</dbReference>
<evidence type="ECO:0000256" key="1">
    <source>
        <dbReference type="ARBA" id="ARBA00022723"/>
    </source>
</evidence>
<sequence>MAPRADPELWRHFVEDDKDAKCRYCGAKIKKAVTSNMWRHLQRFHHSCVVFKKHNIRTSK</sequence>
<keyword evidence="1" id="KW-0479">Metal-binding</keyword>
<dbReference type="Proteomes" id="UP000030765">
    <property type="component" value="Unassembled WGS sequence"/>
</dbReference>
<evidence type="ECO:0000256" key="2">
    <source>
        <dbReference type="ARBA" id="ARBA00022771"/>
    </source>
</evidence>
<reference evidence="7" key="2">
    <citation type="submission" date="2020-05" db="UniProtKB">
        <authorList>
            <consortium name="EnsemblMetazoa"/>
        </authorList>
    </citation>
    <scope>IDENTIFICATION</scope>
</reference>
<evidence type="ECO:0000259" key="5">
    <source>
        <dbReference type="PROSITE" id="PS50808"/>
    </source>
</evidence>
<dbReference type="PROSITE" id="PS50808">
    <property type="entry name" value="ZF_BED"/>
    <property type="match status" value="1"/>
</dbReference>
<evidence type="ECO:0000256" key="3">
    <source>
        <dbReference type="ARBA" id="ARBA00022833"/>
    </source>
</evidence>
<keyword evidence="3" id="KW-0862">Zinc</keyword>